<keyword evidence="2" id="KW-1185">Reference proteome</keyword>
<protein>
    <submittedName>
        <fullName evidence="1">Uncharacterized protein</fullName>
    </submittedName>
</protein>
<organism evidence="1 2">
    <name type="scientific">Hymenobacter ginsengisoli</name>
    <dbReference type="NCBI Taxonomy" id="1051626"/>
    <lineage>
        <taxon>Bacteria</taxon>
        <taxon>Pseudomonadati</taxon>
        <taxon>Bacteroidota</taxon>
        <taxon>Cytophagia</taxon>
        <taxon>Cytophagales</taxon>
        <taxon>Hymenobacteraceae</taxon>
        <taxon>Hymenobacter</taxon>
    </lineage>
</organism>
<reference evidence="2" key="1">
    <citation type="journal article" date="2019" name="Int. J. Syst. Evol. Microbiol.">
        <title>The Global Catalogue of Microorganisms (GCM) 10K type strain sequencing project: providing services to taxonomists for standard genome sequencing and annotation.</title>
        <authorList>
            <consortium name="The Broad Institute Genomics Platform"/>
            <consortium name="The Broad Institute Genome Sequencing Center for Infectious Disease"/>
            <person name="Wu L."/>
            <person name="Ma J."/>
        </authorList>
    </citation>
    <scope>NUCLEOTIDE SEQUENCE [LARGE SCALE GENOMIC DNA]</scope>
    <source>
        <strain evidence="2">JCM 17841</strain>
    </source>
</reference>
<sequence>MAALRTRAATSQHENEFLNKGTYETGYLRALDGRRILVLGLRYHVGQRVVQVQDSMQADSTHYWPLAAVRGFDLGTEDDAPLANSPDAVVGVRRYRARLVQEGKQGTRREAVQVLTSIDSGPLLLAWLPVVPEPAGLAQVLVAGPGTTPTEPLRPLELTEAAVLRLCGSRAAEVRTFASARHLRFDQPADVAKLFDYYNRVAVAK</sequence>
<accession>A0ABP8QEJ5</accession>
<comment type="caution">
    <text evidence="1">The sequence shown here is derived from an EMBL/GenBank/DDBJ whole genome shotgun (WGS) entry which is preliminary data.</text>
</comment>
<evidence type="ECO:0000313" key="2">
    <source>
        <dbReference type="Proteomes" id="UP001501243"/>
    </source>
</evidence>
<dbReference type="Proteomes" id="UP001501243">
    <property type="component" value="Unassembled WGS sequence"/>
</dbReference>
<name>A0ABP8QEJ5_9BACT</name>
<dbReference type="EMBL" id="BAABGQ010000006">
    <property type="protein sequence ID" value="GAA4500657.1"/>
    <property type="molecule type" value="Genomic_DNA"/>
</dbReference>
<gene>
    <name evidence="1" type="ORF">GCM10023172_21260</name>
</gene>
<evidence type="ECO:0000313" key="1">
    <source>
        <dbReference type="EMBL" id="GAA4500657.1"/>
    </source>
</evidence>
<proteinExistence type="predicted"/>